<dbReference type="InterPro" id="IPR011010">
    <property type="entry name" value="DNA_brk_join_enz"/>
</dbReference>
<evidence type="ECO:0000256" key="1">
    <source>
        <dbReference type="ARBA" id="ARBA00008857"/>
    </source>
</evidence>
<dbReference type="InterPro" id="IPR010998">
    <property type="entry name" value="Integrase_recombinase_N"/>
</dbReference>
<dbReference type="PROSITE" id="PS51898">
    <property type="entry name" value="TYR_RECOMBINASE"/>
    <property type="match status" value="1"/>
</dbReference>
<dbReference type="EMBL" id="BAABAZ010000006">
    <property type="protein sequence ID" value="GAA4284536.1"/>
    <property type="molecule type" value="Genomic_DNA"/>
</dbReference>
<protein>
    <submittedName>
        <fullName evidence="5">Site-specific integrase</fullName>
    </submittedName>
</protein>
<comment type="caution">
    <text evidence="5">The sequence shown here is derived from an EMBL/GenBank/DDBJ whole genome shotgun (WGS) entry which is preliminary data.</text>
</comment>
<dbReference type="Gene3D" id="1.10.443.10">
    <property type="entry name" value="Intergrase catalytic core"/>
    <property type="match status" value="1"/>
</dbReference>
<accession>A0ABP8EKR7</accession>
<keyword evidence="3" id="KW-0233">DNA recombination</keyword>
<dbReference type="InterPro" id="IPR050090">
    <property type="entry name" value="Tyrosine_recombinase_XerCD"/>
</dbReference>
<dbReference type="SUPFAM" id="SSF56349">
    <property type="entry name" value="DNA breaking-rejoining enzymes"/>
    <property type="match status" value="1"/>
</dbReference>
<dbReference type="Pfam" id="PF00589">
    <property type="entry name" value="Phage_integrase"/>
    <property type="match status" value="1"/>
</dbReference>
<dbReference type="Pfam" id="PF14657">
    <property type="entry name" value="Arm-DNA-bind_4"/>
    <property type="match status" value="1"/>
</dbReference>
<dbReference type="Proteomes" id="UP001501586">
    <property type="component" value="Unassembled WGS sequence"/>
</dbReference>
<dbReference type="InterPro" id="IPR028259">
    <property type="entry name" value="AP2-like_int_N"/>
</dbReference>
<gene>
    <name evidence="5" type="ORF">GCM10022261_20670</name>
</gene>
<evidence type="ECO:0000256" key="2">
    <source>
        <dbReference type="ARBA" id="ARBA00023125"/>
    </source>
</evidence>
<evidence type="ECO:0000313" key="6">
    <source>
        <dbReference type="Proteomes" id="UP001501586"/>
    </source>
</evidence>
<keyword evidence="2" id="KW-0238">DNA-binding</keyword>
<organism evidence="5 6">
    <name type="scientific">Brevibacterium daeguense</name>
    <dbReference type="NCBI Taxonomy" id="909936"/>
    <lineage>
        <taxon>Bacteria</taxon>
        <taxon>Bacillati</taxon>
        <taxon>Actinomycetota</taxon>
        <taxon>Actinomycetes</taxon>
        <taxon>Micrococcales</taxon>
        <taxon>Brevibacteriaceae</taxon>
        <taxon>Brevibacterium</taxon>
    </lineage>
</organism>
<dbReference type="InterPro" id="IPR013762">
    <property type="entry name" value="Integrase-like_cat_sf"/>
</dbReference>
<evidence type="ECO:0000256" key="3">
    <source>
        <dbReference type="ARBA" id="ARBA00023172"/>
    </source>
</evidence>
<dbReference type="CDD" id="cd01189">
    <property type="entry name" value="INT_ICEBs1_C_like"/>
    <property type="match status" value="1"/>
</dbReference>
<proteinExistence type="inferred from homology"/>
<comment type="similarity">
    <text evidence="1">Belongs to the 'phage' integrase family.</text>
</comment>
<reference evidence="6" key="1">
    <citation type="journal article" date="2019" name="Int. J. Syst. Evol. Microbiol.">
        <title>The Global Catalogue of Microorganisms (GCM) 10K type strain sequencing project: providing services to taxonomists for standard genome sequencing and annotation.</title>
        <authorList>
            <consortium name="The Broad Institute Genomics Platform"/>
            <consortium name="The Broad Institute Genome Sequencing Center for Infectious Disease"/>
            <person name="Wu L."/>
            <person name="Ma J."/>
        </authorList>
    </citation>
    <scope>NUCLEOTIDE SEQUENCE [LARGE SCALE GENOMIC DNA]</scope>
    <source>
        <strain evidence="6">JCM 17458</strain>
    </source>
</reference>
<dbReference type="PANTHER" id="PTHR30349:SF64">
    <property type="entry name" value="PROPHAGE INTEGRASE INTD-RELATED"/>
    <property type="match status" value="1"/>
</dbReference>
<sequence>MATIEECQTKAGRRYAVRYRKPDRKQSTKRGFKTKRDARLWAADNEVSQAWGTFIDPALTRATIDTLGSEWLSRQSHLKPSSLRPLKSAWSVQVQPRWGSYKVGTITTSEVADWVAGFDASPTTTIRAYGVLAGILDDAVKDRRINANPARLIDNLPRKRRSEHIYLTHKQVDDLAVASGEHALIIRVLAYCGMRWGELSGLRVRDVNPLRRRFSIIQNAVEVGSKIIVSTPKNHERRQVVYPAFLAADIAAQCAGKTPDDILFPGREGGHLRRPNSGETKRSWLKTAIRVSGLPSLTVHELRHTAASLSVQAGANVKAVQRMLGHASAAMTLDVYSDLFDDDLDVVADALDKARAEAV</sequence>
<dbReference type="InterPro" id="IPR002104">
    <property type="entry name" value="Integrase_catalytic"/>
</dbReference>
<dbReference type="RefSeq" id="WP_236862517.1">
    <property type="nucleotide sequence ID" value="NZ_BAABAZ010000006.1"/>
</dbReference>
<evidence type="ECO:0000313" key="5">
    <source>
        <dbReference type="EMBL" id="GAA4284536.1"/>
    </source>
</evidence>
<name>A0ABP8EKR7_9MICO</name>
<evidence type="ECO:0000259" key="4">
    <source>
        <dbReference type="PROSITE" id="PS51898"/>
    </source>
</evidence>
<dbReference type="PANTHER" id="PTHR30349">
    <property type="entry name" value="PHAGE INTEGRASE-RELATED"/>
    <property type="match status" value="1"/>
</dbReference>
<dbReference type="Gene3D" id="1.10.150.130">
    <property type="match status" value="1"/>
</dbReference>
<keyword evidence="6" id="KW-1185">Reference proteome</keyword>
<feature type="domain" description="Tyr recombinase" evidence="4">
    <location>
        <begin position="162"/>
        <end position="349"/>
    </location>
</feature>